<dbReference type="Proteomes" id="UP000009235">
    <property type="component" value="Chromosome"/>
</dbReference>
<evidence type="ECO:0000313" key="1">
    <source>
        <dbReference type="EMBL" id="AEF40818.1"/>
    </source>
</evidence>
<dbReference type="EMBL" id="CP002786">
    <property type="protein sequence ID" value="AEF40818.1"/>
    <property type="molecule type" value="Genomic_DNA"/>
</dbReference>
<name>F6ES03_HOYSD</name>
<accession>F6ES03</accession>
<keyword evidence="2" id="KW-1185">Reference proteome</keyword>
<evidence type="ECO:0000313" key="2">
    <source>
        <dbReference type="Proteomes" id="UP000009235"/>
    </source>
</evidence>
<protein>
    <submittedName>
        <fullName evidence="1">Uncharacterized protein</fullName>
    </submittedName>
</protein>
<gene>
    <name evidence="1" type="ordered locus">AS9A_2371</name>
</gene>
<dbReference type="HOGENOM" id="CLU_2379931_0_0_11"/>
<sequence>MAQDREVQHIRPPVLVRPGTVSYGSWRIDRRVLALAAVVRDAVRNGTSTRAPFLVHISYYGVVILGHWIPSGDGGCYGIYQELRAVEQAGHTPQ</sequence>
<proteinExistence type="predicted"/>
<reference evidence="1 2" key="1">
    <citation type="journal article" date="2011" name="J. Bacteriol.">
        <title>Complete genome sequence of Amycolicicoccus subflavus DQS3-9A1T, an actinomycete isolated from crude oil-polluted soil.</title>
        <authorList>
            <person name="Cai M."/>
            <person name="Chen W.M."/>
            <person name="Nie Y."/>
            <person name="Chi C.Q."/>
            <person name="Wang Y.N."/>
            <person name="Tang Y.Q."/>
            <person name="Li G.Y."/>
            <person name="Wu X.L."/>
        </authorList>
    </citation>
    <scope>NUCLEOTIDE SEQUENCE [LARGE SCALE GENOMIC DNA]</scope>
    <source>
        <strain evidence="2">DSM 45089 / DQS3-9A1</strain>
    </source>
</reference>
<dbReference type="KEGG" id="asd:AS9A_2371"/>
<dbReference type="AlphaFoldDB" id="F6ES03"/>
<organism evidence="1 2">
    <name type="scientific">Hoyosella subflava (strain DSM 45089 / JCM 17490 / NBRC 109087 / DQS3-9A1)</name>
    <name type="common">Amycolicicoccus subflavus</name>
    <dbReference type="NCBI Taxonomy" id="443218"/>
    <lineage>
        <taxon>Bacteria</taxon>
        <taxon>Bacillati</taxon>
        <taxon>Actinomycetota</taxon>
        <taxon>Actinomycetes</taxon>
        <taxon>Mycobacteriales</taxon>
        <taxon>Hoyosellaceae</taxon>
        <taxon>Hoyosella</taxon>
    </lineage>
</organism>